<dbReference type="Proteomes" id="UP001597374">
    <property type="component" value="Unassembled WGS sequence"/>
</dbReference>
<dbReference type="EMBL" id="JBHUIM010000002">
    <property type="protein sequence ID" value="MFD2247499.1"/>
    <property type="molecule type" value="Genomic_DNA"/>
</dbReference>
<dbReference type="SUPFAM" id="SSF159501">
    <property type="entry name" value="EreA/ChaN-like"/>
    <property type="match status" value="1"/>
</dbReference>
<keyword evidence="2" id="KW-1185">Reference proteome</keyword>
<evidence type="ECO:0000313" key="1">
    <source>
        <dbReference type="EMBL" id="MFD2247499.1"/>
    </source>
</evidence>
<gene>
    <name evidence="1" type="ORF">ACFSKP_14620</name>
</gene>
<reference evidence="2" key="1">
    <citation type="journal article" date="2019" name="Int. J. Syst. Evol. Microbiol.">
        <title>The Global Catalogue of Microorganisms (GCM) 10K type strain sequencing project: providing services to taxonomists for standard genome sequencing and annotation.</title>
        <authorList>
            <consortium name="The Broad Institute Genomics Platform"/>
            <consortium name="The Broad Institute Genome Sequencing Center for Infectious Disease"/>
            <person name="Wu L."/>
            <person name="Ma J."/>
        </authorList>
    </citation>
    <scope>NUCLEOTIDE SEQUENCE [LARGE SCALE GENOMIC DNA]</scope>
    <source>
        <strain evidence="2">CGMCC 4.1782</strain>
    </source>
</reference>
<comment type="caution">
    <text evidence="1">The sequence shown here is derived from an EMBL/GenBank/DDBJ whole genome shotgun (WGS) entry which is preliminary data.</text>
</comment>
<dbReference type="Gene3D" id="3.40.1660.10">
    <property type="entry name" value="EreA-like (biosynthetic domain)"/>
    <property type="match status" value="1"/>
</dbReference>
<proteinExistence type="predicted"/>
<evidence type="ECO:0008006" key="3">
    <source>
        <dbReference type="Google" id="ProtNLM"/>
    </source>
</evidence>
<organism evidence="1 2">
    <name type="scientific">Pontibacter ruber</name>
    <dbReference type="NCBI Taxonomy" id="1343895"/>
    <lineage>
        <taxon>Bacteria</taxon>
        <taxon>Pseudomonadati</taxon>
        <taxon>Bacteroidota</taxon>
        <taxon>Cytophagia</taxon>
        <taxon>Cytophagales</taxon>
        <taxon>Hymenobacteraceae</taxon>
        <taxon>Pontibacter</taxon>
    </lineage>
</organism>
<evidence type="ECO:0000313" key="2">
    <source>
        <dbReference type="Proteomes" id="UP001597374"/>
    </source>
</evidence>
<dbReference type="RefSeq" id="WP_250430436.1">
    <property type="nucleotide sequence ID" value="NZ_JALPRR010000003.1"/>
</dbReference>
<name>A0ABW5D1X0_9BACT</name>
<sequence length="84" mass="9236">MLYAYFETTRPVEFGIAAVVACAAWVQHPPPQQQGQKAAKTVTLTIPNHPLRSEQDLDILLQEIGDARVVLLGEASHGTAEYYT</sequence>
<protein>
    <recommendedName>
        <fullName evidence="3">Erythromycin esterase family protein</fullName>
    </recommendedName>
</protein>
<accession>A0ABW5D1X0</accession>